<organism evidence="1 2">
    <name type="scientific">Paramarasmius palmivorus</name>
    <dbReference type="NCBI Taxonomy" id="297713"/>
    <lineage>
        <taxon>Eukaryota</taxon>
        <taxon>Fungi</taxon>
        <taxon>Dikarya</taxon>
        <taxon>Basidiomycota</taxon>
        <taxon>Agaricomycotina</taxon>
        <taxon>Agaricomycetes</taxon>
        <taxon>Agaricomycetidae</taxon>
        <taxon>Agaricales</taxon>
        <taxon>Marasmiineae</taxon>
        <taxon>Marasmiaceae</taxon>
        <taxon>Paramarasmius</taxon>
    </lineage>
</organism>
<dbReference type="EMBL" id="JAYKXP010000156">
    <property type="protein sequence ID" value="KAK7021970.1"/>
    <property type="molecule type" value="Genomic_DNA"/>
</dbReference>
<comment type="caution">
    <text evidence="1">The sequence shown here is derived from an EMBL/GenBank/DDBJ whole genome shotgun (WGS) entry which is preliminary data.</text>
</comment>
<accession>A0AAW0B7N3</accession>
<reference evidence="1 2" key="1">
    <citation type="submission" date="2024-01" db="EMBL/GenBank/DDBJ databases">
        <title>A draft genome for a cacao thread blight-causing isolate of Paramarasmius palmivorus.</title>
        <authorList>
            <person name="Baruah I.K."/>
            <person name="Bukari Y."/>
            <person name="Amoako-Attah I."/>
            <person name="Meinhardt L.W."/>
            <person name="Bailey B.A."/>
            <person name="Cohen S.P."/>
        </authorList>
    </citation>
    <scope>NUCLEOTIDE SEQUENCE [LARGE SCALE GENOMIC DNA]</scope>
    <source>
        <strain evidence="1 2">GH-12</strain>
    </source>
</reference>
<proteinExistence type="predicted"/>
<name>A0AAW0B7N3_9AGAR</name>
<dbReference type="Proteomes" id="UP001383192">
    <property type="component" value="Unassembled WGS sequence"/>
</dbReference>
<dbReference type="AlphaFoldDB" id="A0AAW0B7N3"/>
<evidence type="ECO:0000313" key="2">
    <source>
        <dbReference type="Proteomes" id="UP001383192"/>
    </source>
</evidence>
<evidence type="ECO:0000313" key="1">
    <source>
        <dbReference type="EMBL" id="KAK7021970.1"/>
    </source>
</evidence>
<protein>
    <submittedName>
        <fullName evidence="1">Uncharacterized protein</fullName>
    </submittedName>
</protein>
<sequence length="680" mass="75317">MHEGLPLQLLSYTNLGRPNGGNKTPRLISAAYRAETTIADLIGNTCDFAIAKWCISPQNYFIIHLNIHSPMTEVVVSLKEVHLGNDNIPRVHQCIHKRLYNMFRSDIDARVGEGYGFLDDEGMELNCDTGEDDDDEAEEQIVAMALTEPMYMMVPVNVSQDASSRSCAPSPVRAPSPALDLNGPMSSPIISPINLLRAPSSRISSISSTRSALSEITSVSLSATVVDEVENDVWPNVDHPAELWSEMPRESGHDTLLGTIYSRTGVLVHTFFELEHDDPMPSFSVTGESVHDMAGKLKDVIVRCLEQRDFSPMLNLTRHFIQTEPDANNPHRDQYVTSGPGVEREVMHALATEYLSTRASEFFIKRLGDHSTLTTIPMQLARLMSPSKRKELGILGAIVRLSLIHGYPIEPINPLLLVFILSEFDLVSLSRSLVSTWYPELFDVLSTWNSMNEDDLIPPNVAAHLISFHDMQSSTLAGRTSDMHRQFSWQMLQHAIVGAEPVQHPYFQAFISGLRLLCSDGKINLGWLARAFYGGPAGFVCGVYTSNYGKTLRDETKHALSEALCANTFYQTKTTVRSVFEDFLGGTGVPCPGQLEAVKERFHRSINLDDARLTEGIGGATFRSCMFCWAASSVPFILQEGPEIEVRLIDDTDTTYISEDPGQRATFLSAGDASSKLVRV</sequence>
<gene>
    <name evidence="1" type="ORF">VNI00_017119</name>
</gene>
<keyword evidence="2" id="KW-1185">Reference proteome</keyword>